<sequence length="90" mass="10452">MSEYLKRPLEIKASAESVAKSKKENRDIINSFLNKKTRFLAKVLIDKERLWCIVIGRYDSNNANFNDTEEGEIFLGILDNEPLSEKLKFN</sequence>
<keyword evidence="2" id="KW-1185">Reference proteome</keyword>
<organism evidence="1 2">
    <name type="scientific">Tenacibaculum finnmarkense genomovar finnmarkense</name>
    <dbReference type="NCBI Taxonomy" id="1458503"/>
    <lineage>
        <taxon>Bacteria</taxon>
        <taxon>Pseudomonadati</taxon>
        <taxon>Bacteroidota</taxon>
        <taxon>Flavobacteriia</taxon>
        <taxon>Flavobacteriales</taxon>
        <taxon>Flavobacteriaceae</taxon>
        <taxon>Tenacibaculum</taxon>
        <taxon>Tenacibaculum finnmarkense</taxon>
    </lineage>
</organism>
<comment type="caution">
    <text evidence="1">The sequence shown here is derived from an EMBL/GenBank/DDBJ whole genome shotgun (WGS) entry which is preliminary data.</text>
</comment>
<protein>
    <submittedName>
        <fullName evidence="1">Uncharacterized protein</fullName>
    </submittedName>
</protein>
<dbReference type="Proteomes" id="UP000806077">
    <property type="component" value="Unassembled WGS sequence"/>
</dbReference>
<evidence type="ECO:0000313" key="2">
    <source>
        <dbReference type="Proteomes" id="UP000806077"/>
    </source>
</evidence>
<accession>A0AAP1RGM8</accession>
<dbReference type="AlphaFoldDB" id="A0AAP1RGM8"/>
<evidence type="ECO:0000313" key="1">
    <source>
        <dbReference type="EMBL" id="MBE7695553.1"/>
    </source>
</evidence>
<reference evidence="1 2" key="1">
    <citation type="journal article" date="2020" name="Int. J. Syst. Evol. Microbiol.">
        <title>Tenacibaculum piscium sp. nov., isolated from skin ulcers of sea-farmed fish, and description of Tenacibaculum finnmarkense sp. nov. with subdivision into genomovars finnmarkense and ulcerans.</title>
        <authorList>
            <person name="Olsen A.B."/>
            <person name="Spilsberg B."/>
            <person name="Nilsen H.K."/>
            <person name="Lagesen K."/>
            <person name="Gulla S."/>
            <person name="Avendano-Herrera R."/>
            <person name="Irgang R."/>
            <person name="Duchaud E."/>
            <person name="Colquhoun D.J."/>
        </authorList>
    </citation>
    <scope>NUCLEOTIDE SEQUENCE [LARGE SCALE GENOMIC DNA]</scope>
    <source>
        <strain evidence="1 2">TNO037</strain>
    </source>
</reference>
<dbReference type="EMBL" id="WXXV01000011">
    <property type="protein sequence ID" value="MBE7695553.1"/>
    <property type="molecule type" value="Genomic_DNA"/>
</dbReference>
<name>A0AAP1RGM8_9FLAO</name>
<dbReference type="RefSeq" id="WP_145993745.1">
    <property type="nucleotide sequence ID" value="NZ_JAFMUA010000059.1"/>
</dbReference>
<gene>
    <name evidence="1" type="ORF">F7645_08980</name>
</gene>
<proteinExistence type="predicted"/>